<comment type="caution">
    <text evidence="2">The sequence shown here is derived from an EMBL/GenBank/DDBJ whole genome shotgun (WGS) entry which is preliminary data.</text>
</comment>
<evidence type="ECO:0000313" key="2">
    <source>
        <dbReference type="EMBL" id="KAL1218114.1"/>
    </source>
</evidence>
<dbReference type="Gene3D" id="4.10.60.10">
    <property type="entry name" value="Zinc finger, CCHC-type"/>
    <property type="match status" value="1"/>
</dbReference>
<proteinExistence type="predicted"/>
<evidence type="ECO:0000259" key="1">
    <source>
        <dbReference type="Pfam" id="PF00098"/>
    </source>
</evidence>
<accession>A0ABD1BLX0</accession>
<dbReference type="Proteomes" id="UP001558713">
    <property type="component" value="Unassembled WGS sequence"/>
</dbReference>
<dbReference type="SUPFAM" id="SSF57756">
    <property type="entry name" value="Retrovirus zinc finger-like domains"/>
    <property type="match status" value="1"/>
</dbReference>
<feature type="domain" description="CCHC-type" evidence="1">
    <location>
        <begin position="224"/>
        <end position="240"/>
    </location>
</feature>
<gene>
    <name evidence="2" type="ORF">V5N11_002390</name>
</gene>
<dbReference type="InterPro" id="IPR001878">
    <property type="entry name" value="Znf_CCHC"/>
</dbReference>
<dbReference type="Pfam" id="PF00098">
    <property type="entry name" value="zf-CCHC"/>
    <property type="match status" value="1"/>
</dbReference>
<organism evidence="2 3">
    <name type="scientific">Cardamine amara subsp. amara</name>
    <dbReference type="NCBI Taxonomy" id="228776"/>
    <lineage>
        <taxon>Eukaryota</taxon>
        <taxon>Viridiplantae</taxon>
        <taxon>Streptophyta</taxon>
        <taxon>Embryophyta</taxon>
        <taxon>Tracheophyta</taxon>
        <taxon>Spermatophyta</taxon>
        <taxon>Magnoliopsida</taxon>
        <taxon>eudicotyledons</taxon>
        <taxon>Gunneridae</taxon>
        <taxon>Pentapetalae</taxon>
        <taxon>rosids</taxon>
        <taxon>malvids</taxon>
        <taxon>Brassicales</taxon>
        <taxon>Brassicaceae</taxon>
        <taxon>Cardamineae</taxon>
        <taxon>Cardamine</taxon>
    </lineage>
</organism>
<sequence length="288" mass="32520">MYAMNVKIDKFSGRNSFGLWQIKMKALLKQQSLWAPLSKDKGGDAAEMATLEEKAHSTILLCLEDEVIIEVSDQMTVVGLWKKLESLYMTKSLQKKLLLKRCLFALRMQPDTRLKDHLDQLNSILLYLRNIDVKVEDEDAALLLLVSLPQSYENFVESFIVNKDKVTLEEVRSALHSRELRRQAGDTSTDNQAAGLVASGSNGLRHSNNRNKRLFSKGPKPDDICNYCKEKGHWKFECPKKKQSGYTAVAEDDINSEQDVALVAGGDTHASDVWVLDTGASYHMCPRR</sequence>
<protein>
    <submittedName>
        <fullName evidence="2">Retrovirus-related Pol polyprotein from transposon TNT 1-94</fullName>
    </submittedName>
</protein>
<dbReference type="AlphaFoldDB" id="A0ABD1BLX0"/>
<dbReference type="EMBL" id="JBANAX010000225">
    <property type="protein sequence ID" value="KAL1218114.1"/>
    <property type="molecule type" value="Genomic_DNA"/>
</dbReference>
<dbReference type="PANTHER" id="PTHR35317">
    <property type="entry name" value="OS04G0629600 PROTEIN"/>
    <property type="match status" value="1"/>
</dbReference>
<dbReference type="Pfam" id="PF14223">
    <property type="entry name" value="Retrotran_gag_2"/>
    <property type="match status" value="1"/>
</dbReference>
<keyword evidence="3" id="KW-1185">Reference proteome</keyword>
<evidence type="ECO:0000313" key="3">
    <source>
        <dbReference type="Proteomes" id="UP001558713"/>
    </source>
</evidence>
<name>A0ABD1BLX0_CARAN</name>
<dbReference type="PANTHER" id="PTHR35317:SF29">
    <property type="entry name" value="CCHC-TYPE DOMAIN-CONTAINING PROTEIN"/>
    <property type="match status" value="1"/>
</dbReference>
<dbReference type="InterPro" id="IPR036875">
    <property type="entry name" value="Znf_CCHC_sf"/>
</dbReference>
<reference evidence="2 3" key="1">
    <citation type="submission" date="2024-04" db="EMBL/GenBank/DDBJ databases">
        <title>Genome assembly C_amara_ONT_v2.</title>
        <authorList>
            <person name="Yant L."/>
            <person name="Moore C."/>
            <person name="Slenker M."/>
        </authorList>
    </citation>
    <scope>NUCLEOTIDE SEQUENCE [LARGE SCALE GENOMIC DNA]</scope>
    <source>
        <tissue evidence="2">Leaf</tissue>
    </source>
</reference>